<dbReference type="PANTHER" id="PTHR35908">
    <property type="entry name" value="HYPOTHETICAL FUSION PROTEIN"/>
    <property type="match status" value="1"/>
</dbReference>
<dbReference type="InterPro" id="IPR029068">
    <property type="entry name" value="Glyas_Bleomycin-R_OHBP_Dase"/>
</dbReference>
<accession>A0A6M6JN53</accession>
<dbReference type="Proteomes" id="UP000505377">
    <property type="component" value="Chromosome"/>
</dbReference>
<keyword evidence="3" id="KW-1185">Reference proteome</keyword>
<dbReference type="RefSeq" id="WP_172163005.1">
    <property type="nucleotide sequence ID" value="NZ_CP053564.1"/>
</dbReference>
<reference evidence="2 3" key="1">
    <citation type="submission" date="2020-05" db="EMBL/GenBank/DDBJ databases">
        <authorList>
            <person name="Mo P."/>
        </authorList>
    </citation>
    <scope>NUCLEOTIDE SEQUENCE [LARGE SCALE GENOMIC DNA]</scope>
    <source>
        <strain evidence="2 3">Gen01</strain>
    </source>
</reference>
<evidence type="ECO:0000313" key="3">
    <source>
        <dbReference type="Proteomes" id="UP000505377"/>
    </source>
</evidence>
<dbReference type="CDD" id="cd06587">
    <property type="entry name" value="VOC"/>
    <property type="match status" value="1"/>
</dbReference>
<dbReference type="PANTHER" id="PTHR35908:SF1">
    <property type="entry name" value="CONSERVED PROTEIN"/>
    <property type="match status" value="1"/>
</dbReference>
<dbReference type="KEGG" id="pbro:HOP40_25810"/>
<evidence type="ECO:0000259" key="1">
    <source>
        <dbReference type="PROSITE" id="PS51819"/>
    </source>
</evidence>
<gene>
    <name evidence="2" type="ORF">HOP40_25810</name>
</gene>
<dbReference type="InterPro" id="IPR041581">
    <property type="entry name" value="Glyoxalase_6"/>
</dbReference>
<proteinExistence type="predicted"/>
<protein>
    <submittedName>
        <fullName evidence="2">VOC family protein</fullName>
    </submittedName>
</protein>
<sequence length="134" mass="14858">MTAIATFALVALDCPDPAALARFYSDITGWEIDREPPDGPPLEYEDGEQSDWVQLRAPGGGATIAFQQVEDYRPPEWPGAEHPQQAHLDFDVPDLDAAEERLLAIGARKHEFQPGKTFRVYLDPVGHPFCLVLS</sequence>
<dbReference type="InterPro" id="IPR037523">
    <property type="entry name" value="VOC_core"/>
</dbReference>
<feature type="domain" description="VOC" evidence="1">
    <location>
        <begin position="6"/>
        <end position="134"/>
    </location>
</feature>
<dbReference type="Pfam" id="PF18029">
    <property type="entry name" value="Glyoxalase_6"/>
    <property type="match status" value="1"/>
</dbReference>
<organism evidence="2 3">
    <name type="scientific">Pseudonocardia broussonetiae</name>
    <dbReference type="NCBI Taxonomy" id="2736640"/>
    <lineage>
        <taxon>Bacteria</taxon>
        <taxon>Bacillati</taxon>
        <taxon>Actinomycetota</taxon>
        <taxon>Actinomycetes</taxon>
        <taxon>Pseudonocardiales</taxon>
        <taxon>Pseudonocardiaceae</taxon>
        <taxon>Pseudonocardia</taxon>
    </lineage>
</organism>
<dbReference type="SUPFAM" id="SSF54593">
    <property type="entry name" value="Glyoxalase/Bleomycin resistance protein/Dihydroxybiphenyl dioxygenase"/>
    <property type="match status" value="1"/>
</dbReference>
<name>A0A6M6JN53_9PSEU</name>
<dbReference type="Gene3D" id="3.10.180.10">
    <property type="entry name" value="2,3-Dihydroxybiphenyl 1,2-Dioxygenase, domain 1"/>
    <property type="match status" value="1"/>
</dbReference>
<dbReference type="AlphaFoldDB" id="A0A6M6JN53"/>
<evidence type="ECO:0000313" key="2">
    <source>
        <dbReference type="EMBL" id="QJY48775.1"/>
    </source>
</evidence>
<dbReference type="EMBL" id="CP053564">
    <property type="protein sequence ID" value="QJY48775.1"/>
    <property type="molecule type" value="Genomic_DNA"/>
</dbReference>
<dbReference type="PROSITE" id="PS51819">
    <property type="entry name" value="VOC"/>
    <property type="match status" value="1"/>
</dbReference>